<dbReference type="InterPro" id="IPR013602">
    <property type="entry name" value="Dynein_heavy_linker"/>
</dbReference>
<dbReference type="InterPro" id="IPR042228">
    <property type="entry name" value="Dynein_linker_3"/>
</dbReference>
<dbReference type="Pfam" id="PF22597">
    <property type="entry name" value="DYN_lid"/>
    <property type="match status" value="1"/>
</dbReference>
<dbReference type="GO" id="GO:0008569">
    <property type="term" value="F:minus-end-directed microtubule motor activity"/>
    <property type="evidence" value="ECO:0007669"/>
    <property type="project" value="InterPro"/>
</dbReference>
<dbReference type="Pfam" id="PF12780">
    <property type="entry name" value="AAA_8"/>
    <property type="match status" value="1"/>
</dbReference>
<dbReference type="InterPro" id="IPR035699">
    <property type="entry name" value="AAA_6"/>
</dbReference>
<evidence type="ECO:0000256" key="3">
    <source>
        <dbReference type="ARBA" id="ARBA00008887"/>
    </source>
</evidence>
<evidence type="ECO:0000256" key="6">
    <source>
        <dbReference type="ARBA" id="ARBA00022490"/>
    </source>
</evidence>
<dbReference type="Gene3D" id="1.20.1270.280">
    <property type="match status" value="1"/>
</dbReference>
<organism evidence="19 20">
    <name type="scientific">Naegleria fowleri</name>
    <name type="common">Brain eating amoeba</name>
    <dbReference type="NCBI Taxonomy" id="5763"/>
    <lineage>
        <taxon>Eukaryota</taxon>
        <taxon>Discoba</taxon>
        <taxon>Heterolobosea</taxon>
        <taxon>Tetramitia</taxon>
        <taxon>Eutetramitia</taxon>
        <taxon>Vahlkampfiidae</taxon>
        <taxon>Naegleria</taxon>
    </lineage>
</organism>
<dbReference type="GO" id="GO:0030286">
    <property type="term" value="C:dynein complex"/>
    <property type="evidence" value="ECO:0007669"/>
    <property type="project" value="UniProtKB-KW"/>
</dbReference>
<dbReference type="Pfam" id="PF12781">
    <property type="entry name" value="AAA_9"/>
    <property type="match status" value="1"/>
</dbReference>
<dbReference type="FunFam" id="1.20.58.1120:FF:000013">
    <property type="entry name" value="Dynein heavy chain-like protein"/>
    <property type="match status" value="1"/>
</dbReference>
<dbReference type="InterPro" id="IPR043160">
    <property type="entry name" value="Dynein_C_barrel"/>
</dbReference>
<evidence type="ECO:0000313" key="20">
    <source>
        <dbReference type="Proteomes" id="UP000444721"/>
    </source>
</evidence>
<keyword evidence="8" id="KW-0677">Repeat</keyword>
<dbReference type="Pfam" id="PF03028">
    <property type="entry name" value="Dynein_heavy"/>
    <property type="match status" value="1"/>
</dbReference>
<feature type="coiled-coil region" evidence="17">
    <location>
        <begin position="3217"/>
        <end position="3276"/>
    </location>
</feature>
<dbReference type="SMART" id="SM00382">
    <property type="entry name" value="AAA"/>
    <property type="match status" value="3"/>
</dbReference>
<evidence type="ECO:0000256" key="10">
    <source>
        <dbReference type="ARBA" id="ARBA00022840"/>
    </source>
</evidence>
<dbReference type="VEuPathDB" id="AmoebaDB:NfTy_087150"/>
<dbReference type="VEuPathDB" id="AmoebaDB:NF0051030"/>
<feature type="domain" description="AAA+ ATPase" evidence="18">
    <location>
        <begin position="2611"/>
        <end position="2761"/>
    </location>
</feature>
<comment type="caution">
    <text evidence="19">The sequence shown here is derived from an EMBL/GenBank/DDBJ whole genome shotgun (WGS) entry which is preliminary data.</text>
</comment>
<evidence type="ECO:0000256" key="8">
    <source>
        <dbReference type="ARBA" id="ARBA00022737"/>
    </source>
</evidence>
<keyword evidence="11" id="KW-0243">Dynein</keyword>
<dbReference type="GO" id="GO:0007018">
    <property type="term" value="P:microtubule-based movement"/>
    <property type="evidence" value="ECO:0007669"/>
    <property type="project" value="InterPro"/>
</dbReference>
<evidence type="ECO:0000256" key="16">
    <source>
        <dbReference type="ARBA" id="ARBA00023273"/>
    </source>
</evidence>
<proteinExistence type="inferred from homology"/>
<dbReference type="PANTHER" id="PTHR45703:SF36">
    <property type="entry name" value="DYNEIN HEAVY CHAIN, CYTOPLASMIC"/>
    <property type="match status" value="1"/>
</dbReference>
<dbReference type="InterPro" id="IPR027417">
    <property type="entry name" value="P-loop_NTPase"/>
</dbReference>
<evidence type="ECO:0000256" key="9">
    <source>
        <dbReference type="ARBA" id="ARBA00022741"/>
    </source>
</evidence>
<dbReference type="InterPro" id="IPR041466">
    <property type="entry name" value="Dynein_AAA5_ext"/>
</dbReference>
<dbReference type="Pfam" id="PF18199">
    <property type="entry name" value="Dynein_C"/>
    <property type="match status" value="1"/>
</dbReference>
<evidence type="ECO:0000256" key="15">
    <source>
        <dbReference type="ARBA" id="ARBA00023212"/>
    </source>
</evidence>
<dbReference type="GO" id="GO:0005524">
    <property type="term" value="F:ATP binding"/>
    <property type="evidence" value="ECO:0007669"/>
    <property type="project" value="UniProtKB-KW"/>
</dbReference>
<dbReference type="GeneID" id="68116869"/>
<evidence type="ECO:0000256" key="13">
    <source>
        <dbReference type="ARBA" id="ARBA00023069"/>
    </source>
</evidence>
<sequence>MIQNTGHRENKDLLISQCIEFIVNVGVLLIDCDRNQLKTQFRSLEKREIISLFLFENAYPALYLQKSLRVEHQRLEDSEHQLGEEELLYDYNISSELEFKENSWLVCFIKTDEKNFTDQLLEGKKLTTLLQVVELNSQRNPFQNLNSYLSFGFEPYLSALEKRNEKRISGSVLETIKSLRLEISHQCQSFSIPELNVFDFVHSDIKDLIKKGATLDSLSDKITKLKNETKVVEEISKMSLQLAQEIRVLIQRADVSHEIKFWSDFEKVLSKVDQGMKSQEIIYTLHILKNTRRMQAFTALNTTGIEEMLMRAKECSSLMQDLPISEFLSAKDIDKITATIAQMFTLLNKSKIYQNKESYPMMRAIKLVEAFSRDVNEKLLEILRSMQLLFMQFDDFDHISKNCIELFTTLDSDIKTFCKIVTDVTRKKQKMEISKLEHVGLQKRIEEIRNFRVQHEELRAVIEKVFLNTMSDQRETSVLEQVNKAFEELKALEDKIFDTSSEGQATWKNALKSYHEKIDKAENVIARKLSDHLGVAKTASEMFRIFSKFNPLFYKPRIRSAIQQYQEQLVQRVKEDISKLEDKFKQHYSFSETEKMSKLRDLPSISGFVIWARQIENQLITYMKRVDDVFGNGWERLKILRKKDCLWGFNESLAEFMGVSFSLMQSKISNHPILGQISKQEIIGTALSLAFLELVYPDSESQWRYIAIESKEILKRELEKTKSPYGDIVPIAFELLQEEKVGTRHIEENNLRKEGERFKNKLNGNIYTVIERWNNEIIEKLFKWKIFHLSDSTVSVKGFIFEIMKNKGEKMDIRVNFDKDIGILIKEVRNMSSLEIDIRVKPEIKNVASEAAIIHPIAMSLMESLKTFKKTMKKIDDRSDIVPLTSKYLKNVYQKLSEGFELTWRSTKLEKYSKELYEELNKFSSNIHELVLKVGNIYEHLETLRSCKITYNKLESILSDIQKIVDSLALGGEVGNLSNWVKILNDNIETILLARLNELMDMWLSEFQSMYSPTLDEPNKLDEDFEAKEQNYHENVEDCSIFSQLNISKFEIEIKIVNRSMKVIPSVHRAQAYWTSKLSTCLSWICDLCVIQSDRYDKAFTSEKRKTFKYLLERVSEEKLHSIFVLVQKSSRKTDKYVQQWLQYQSMWDMDIGQVMSEFNELESWIQLLQDFSKAKLVSENGLYSKDFGPIVVNYRDVYEKLNVKFDDTLRQILLRVSTEMKESMKNVFNSISKQRDEIESARVERSTQDAIKFLGQIKNIKKQFSTWEFNIKLFKEGEKLIIDYNCKLPEGWIFSDNVESEWKALKQIADLKNESVRSMKDQITKNLLSEEKKLFIMMDQFSNEWKLKRPLEGNVEPQEALKQLDYLESKLSQLKREHMNICTSREALDMDILKVDKLDAYSEELQNLKDVWTSVHSIWTELNILRDQAFNSIICKTVHNKLTELIERVKKLNPWMLTYSSVENLITIIEQHLKEMAILRSLKEECMKERHWIELRKLIGANWVLTQLTLGDIWDCKILSYEKIVRAILEKARGEFGLEIYLSQSRDLWNTMKFDLTNYSNKCYLVKSWDEVSTQIMDNLKTFSSMRNSPFFKAFEDECSSLETKVNRMRVLCDVLSDVQRVWVYLEGVFSGNVDIQYQLPKEAQRFQSIEHEFVSLMRKIHANPLCSQVINIPNVVPSLEKLSEQLNKLQKSLGEYLEKQRAAFPRFYFVGDEDLLEIIGNSNDPQKLQKHLKKMFSGISSLEFRDHKAISMCSRESEIVKLENEIPFNSNDSVHVFLANLEEEMRHTLGLLMDRSIRMLQELLAHDRISAKELANWMSSFPTQVIVTSAQVCWTFLMERQLQSASCNLFLVYQKVVELLENLTDMSLSCFGPENTLRRKKCEQLINELVHQKTVTKQLITSNLKSNKNFDWLYHMRFYWNEHGQNVKEKLVVKIANAEFYYGFEYLGVLEKLVQTPLTDKCYLALTQALHSRLGGSPFGPAGTGKTETVKSLGAQLARFVLVFNCDDTFDSKAMGRIFLGLCQCGAWGCFDEFNRLNEKIMSAVSQQIQTIQTALRDRKTEIELIGKRCSIHEATGIFITMNPGYAGRSNLPDNLKQLFRSVAMVKPDKELIAQVILYSQGFKDAESLARKTVLFFDLCRDELSQQSHYDFGLRALKSVLINAGYLKRNDLSNHSSESKILIQSIQNTIIPKLVGRDVLQLASLVSNIFPGVDTEESSLQDLKRCIIETCNKEHLLPDEKWMSKLIQLYNIQTLHHGFILVGPSASAKSTTWKVLLKALENYEGISGKYHVIDPKALTKDELYGRLDPVTREWTDGVFTNILRKIINSQERSTRHWIIFDGDVDPDWVENLNSVLDDNKLFTLPNGERLALTENVRIVFETHDLKYATMATVSRCGMIFFNDDILTEQMIVYNYLQTLSSDNSTSEPSQLRFIQQKVANIISPFFHNFITKCISFSKQLEHVMEYSAIRSLTSLFSFINESIKAVQDYNFTHLDFPMSDEVFRKYISNRFLFATLWAFSSSCNTNMRKKFADFLISNIEGRIDLPSTIAAGKDLTDFEVNINDGEWIPFSRRVPKEVFVDDNKILGNSMIPTLDTVRNDHLVETWIHDRKPIILCGPPGSGKTFLLTSVLKSLSNVESCFLNFSSATTSSLILKSLELYCKVTNTPNGLIMHPNQNGKWLIVFCDEINLPTNDNYGTQRVITFMRQLIEHGGFWRYSDLSWIKLERIMFVGSCNPPTDSGRTSLSLRFMRHCPLLFVDFPEEESLKQIYRTFLKAILHKLPNLSQHVEPSTKAMVEFYLSSRNQFTTEQQLHYIYSPRELSRWIRALQEGLKNINFVSLDDYVRLLAHEGLRIFSDRLVSDEERQWTDRTLDSILLKHFPMITESALQRPIMFCKWLSNSYNSVEKQELKLFLEQKLKLFSEEEYDVHLVLFDSVMEHMLRIDRVLKQPLGHLLLCGHSGTGRALLARFCAWMNDFSVFQIKAHKNYGIKDFEEDLRKVLRRSGCKDEKICFIFDESNILKPSFLEYMNSLLASGEVPGLFEADEYTNLINMCKDAATMSNVLNLDTPEEIYQWFVTQVQKNLHIVFTINPANADFKSRAATSPALFNRCVIDWFGSWPYQGLQEIASSFTSKITKDFFSKDTTNITTISDALVQMNYCVEKVGMDWERKSGKKLFLSPRHFLDFIKQLDQIYWEKRKEIQEQQTHTERGLKRLKDTEDYVISLQNQLKEQEVKLHIKNAQAKEKLDQIVENQKDAENKKQQSILLSQQLEEKSVGINKRKTQSQKELDEVQPLLLKSREEVKKIEAKHIQELRAFNNPPPIVKKALEAVIILLSPNDWEKSVPAWQDIKKVVSSLDFITNIRTFEPDANNIPRKLRVRLQQQYLDDPNLEESKVFNASKACGPLILWLSSCVKYSDIVEKIAPLKAEVLALEKESEILQEKEHQIQQVIRELKTKINEFTNEYTMLVQETKSIEMEINIVKSKVIRSKSLIESLSQEATRWSEQIGQYHKQQLTLLGDSILSAAFLAYSGFFDEQNRKNLMYIWVSILTKFNIEYKENINLVDYLSTPQQRLNWESNKLSVNDEISLQNAVILERFNKFPLIIDPTGQATEFIYNYYRPRNIIKTSFTDDSFMKSLENAMRFGTPLLVTDAEHVDPILNPVLNRHVKKVGGRNIVNLGNQDIDLSPTFVLILTTRDPSHQYEPDLSSRVTFVNFSVTPSSLRNQCLSAILQKENPEIDIRRSEQLKLQGEYKAKLRELENTLLSLLSSSKGSILENETLVGTLEKLKDNSKEIENKKRESERVIDTLSIMSEVFCPLAAYCSTIYFTLTQLSEINALYYFSLAILIKTLNEILALSQDSVKNRVEFLSEKLFFEIYRKVSRSLLHNDRLTLAMKLAQIKIGNIISHEEKAYLLEDLVGTSNIAFNENGVIVLGQFQRHMMEKLQKISPFRNIVKHLEEHKVHWKQFILEETTLLPDCFEPSHNPIIDAYRRMMVVKTLKPELLVQYMKEFIGTVFGRNFLELDWNISSIVEHEADKFTPLILASVSGYDASIHIEELVRNSQHHCTSIAMGSIESNEQADRAISYAFKHGSWVLLKNVHLDPDFLYTLEKKLHSLKYEHSVHNSFRLFLTSEIHANINHNLLRMSYTLVFESSQGIKNCLSQTFSNLKRSDLEKPPVERAKLYMLVSWLHAVLQERLSYPPIGWSKKYEINYSDLKWSFDTVDKWVDLISEGRQNVKPETLPWKALHILLGESIYGGKIDNEYDQIILNSFIADILTPSSYESSFTLPGIGQNGMNFTKYDQILNAIETIPQQEPEWLGLPHNISQLTNINVANLTIRQVLKIKDMIEEDSAELLESIVSDRVTTPMVDSSIEFIQKTVLDWLDQLPTSFDEKLATQPTTLYDQKLYLFFKNEIEKLNEIYNIVKTDLINITKINNRKIKCNNYYRKVINDLIKGVTPSLWSYGYQYLEGITVNMWFLDFTQRLLHFNEIRENFATQVRFNNNRGCVWLGGLLSPEAYLTTLREYTATKYNIPLEKLELKVFDWSESNDDQKDVFMIEGLILQGCTWSENKLALGKDLSSQVSLLKIGWEECNNSKLKDNNSRIKIPLYHNSSRKKLLCSLFLKYDESLSVNSIYQRGTAIIAKE</sequence>
<feature type="coiled-coil region" evidence="17">
    <location>
        <begin position="3435"/>
        <end position="3473"/>
    </location>
</feature>
<dbReference type="GO" id="GO:0051959">
    <property type="term" value="F:dynein light intermediate chain binding"/>
    <property type="evidence" value="ECO:0007669"/>
    <property type="project" value="InterPro"/>
</dbReference>
<dbReference type="Gene3D" id="1.10.8.720">
    <property type="entry name" value="Region D6 of dynein motor"/>
    <property type="match status" value="1"/>
</dbReference>
<dbReference type="Gene3D" id="1.20.920.30">
    <property type="match status" value="1"/>
</dbReference>
<reference evidence="19 20" key="1">
    <citation type="journal article" date="2019" name="Sci. Rep.">
        <title>Nanopore sequencing improves the draft genome of the human pathogenic amoeba Naegleria fowleri.</title>
        <authorList>
            <person name="Liechti N."/>
            <person name="Schurch N."/>
            <person name="Bruggmann R."/>
            <person name="Wittwer M."/>
        </authorList>
    </citation>
    <scope>NUCLEOTIDE SEQUENCE [LARGE SCALE GENOMIC DNA]</scope>
    <source>
        <strain evidence="19 20">ATCC 30894</strain>
    </source>
</reference>
<accession>A0A6A5BDF5</accession>
<dbReference type="InterPro" id="IPR041658">
    <property type="entry name" value="AAA_lid_11"/>
</dbReference>
<dbReference type="FunFam" id="1.10.8.710:FF:000001">
    <property type="entry name" value="Dynein axonemal heavy chain 2"/>
    <property type="match status" value="1"/>
</dbReference>
<evidence type="ECO:0000256" key="7">
    <source>
        <dbReference type="ARBA" id="ARBA00022701"/>
    </source>
</evidence>
<dbReference type="InterPro" id="IPR043157">
    <property type="entry name" value="Dynein_AAA1S"/>
</dbReference>
<dbReference type="InterPro" id="IPR041228">
    <property type="entry name" value="Dynein_C"/>
</dbReference>
<dbReference type="Proteomes" id="UP000444721">
    <property type="component" value="Unassembled WGS sequence"/>
</dbReference>
<dbReference type="GO" id="GO:0005929">
    <property type="term" value="C:cilium"/>
    <property type="evidence" value="ECO:0007669"/>
    <property type="project" value="UniProtKB-SubCell"/>
</dbReference>
<keyword evidence="7" id="KW-0493">Microtubule</keyword>
<dbReference type="SUPFAM" id="SSF52540">
    <property type="entry name" value="P-loop containing nucleoside triphosphate hydrolases"/>
    <property type="match status" value="4"/>
</dbReference>
<keyword evidence="13" id="KW-0969">Cilium</keyword>
<dbReference type="OMA" id="NERQMTR"/>
<feature type="coiled-coil region" evidence="17">
    <location>
        <begin position="3780"/>
        <end position="3807"/>
    </location>
</feature>
<dbReference type="InterPro" id="IPR024743">
    <property type="entry name" value="Dynein_HC_stalk"/>
</dbReference>
<keyword evidence="16" id="KW-0966">Cell projection</keyword>
<keyword evidence="9" id="KW-0547">Nucleotide-binding</keyword>
<dbReference type="InterPro" id="IPR042222">
    <property type="entry name" value="Dynein_2_N"/>
</dbReference>
<dbReference type="VEuPathDB" id="AmoebaDB:NF0050990"/>
<dbReference type="Pfam" id="PF12777">
    <property type="entry name" value="MT"/>
    <property type="match status" value="1"/>
</dbReference>
<dbReference type="Gene3D" id="1.10.8.710">
    <property type="match status" value="1"/>
</dbReference>
<dbReference type="FunFam" id="1.10.287.2620:FF:000001">
    <property type="entry name" value="Cytoplasmic dynein heavy chain 1"/>
    <property type="match status" value="1"/>
</dbReference>
<keyword evidence="10" id="KW-0067">ATP-binding</keyword>
<dbReference type="VEuPathDB" id="AmoebaDB:NF0050980"/>
<dbReference type="RefSeq" id="XP_044556673.1">
    <property type="nucleotide sequence ID" value="XM_044713635.1"/>
</dbReference>
<dbReference type="FunFam" id="3.40.50.300:FF:002357">
    <property type="entry name" value="Glutathione S-transferase class-mu 26 kDa isozyme"/>
    <property type="match status" value="1"/>
</dbReference>
<dbReference type="GO" id="GO:0045505">
    <property type="term" value="F:dynein intermediate chain binding"/>
    <property type="evidence" value="ECO:0007669"/>
    <property type="project" value="InterPro"/>
</dbReference>
<dbReference type="InterPro" id="IPR024317">
    <property type="entry name" value="Dynein_heavy_chain_D4_dom"/>
</dbReference>
<gene>
    <name evidence="19" type="ORF">FDP41_009654</name>
</gene>
<evidence type="ECO:0000256" key="5">
    <source>
        <dbReference type="ARBA" id="ARBA00022197"/>
    </source>
</evidence>
<dbReference type="Gene3D" id="1.10.287.2620">
    <property type="match status" value="1"/>
</dbReference>
<dbReference type="FunFam" id="1.10.8.720:FF:000003">
    <property type="entry name" value="Cytoplasmic dynein heavy chain 2"/>
    <property type="match status" value="1"/>
</dbReference>
<dbReference type="FunFam" id="3.20.180.20:FF:000002">
    <property type="entry name" value="Cytoplasmic dynein heavy chain 1"/>
    <property type="match status" value="1"/>
</dbReference>
<dbReference type="Gene3D" id="3.10.490.20">
    <property type="match status" value="1"/>
</dbReference>
<evidence type="ECO:0000313" key="19">
    <source>
        <dbReference type="EMBL" id="KAF0971958.1"/>
    </source>
</evidence>
<dbReference type="Pfam" id="PF17852">
    <property type="entry name" value="Dynein_AAA_lid"/>
    <property type="match status" value="1"/>
</dbReference>
<dbReference type="FunFam" id="1.20.140.100:FF:000002">
    <property type="entry name" value="Cytoplasmic dynein heavy chain 1"/>
    <property type="match status" value="1"/>
</dbReference>
<comment type="subunit">
    <text evidence="4">Consists of at least two heavy chains and a number of intermediate and light chains.</text>
</comment>
<feature type="domain" description="AAA+ ATPase" evidence="18">
    <location>
        <begin position="1977"/>
        <end position="2069"/>
    </location>
</feature>
<evidence type="ECO:0000256" key="2">
    <source>
        <dbReference type="ARBA" id="ARBA00004245"/>
    </source>
</evidence>
<keyword evidence="20" id="KW-1185">Reference proteome</keyword>
<dbReference type="FunFam" id="3.10.490.20:FF:000004">
    <property type="entry name" value="Cytoplasmic dynein heavy chain 2"/>
    <property type="match status" value="1"/>
</dbReference>
<evidence type="ECO:0000256" key="17">
    <source>
        <dbReference type="SAM" id="Coils"/>
    </source>
</evidence>
<dbReference type="FunFam" id="3.40.50.300:FF:000373">
    <property type="entry name" value="Cytoplasmic dynein heavy chain 2"/>
    <property type="match status" value="1"/>
</dbReference>
<dbReference type="InterPro" id="IPR042219">
    <property type="entry name" value="AAA_lid_11_sf"/>
</dbReference>
<dbReference type="PANTHER" id="PTHR45703">
    <property type="entry name" value="DYNEIN HEAVY CHAIN"/>
    <property type="match status" value="1"/>
</dbReference>
<dbReference type="InterPro" id="IPR054354">
    <property type="entry name" value="DYNC2H1-like_lid"/>
</dbReference>
<dbReference type="OrthoDB" id="14187at2759"/>
<feature type="domain" description="AAA+ ATPase" evidence="18">
    <location>
        <begin position="2952"/>
        <end position="3119"/>
    </location>
</feature>
<dbReference type="FunFam" id="3.40.50.300:FF:000122">
    <property type="entry name" value="Cytoplasmic dynein 1 heavy chain"/>
    <property type="match status" value="1"/>
</dbReference>
<dbReference type="Pfam" id="PF08393">
    <property type="entry name" value="DHC_N2"/>
    <property type="match status" value="1"/>
</dbReference>
<dbReference type="InterPro" id="IPR004273">
    <property type="entry name" value="Dynein_heavy_D6_P-loop"/>
</dbReference>
<dbReference type="VEuPathDB" id="AmoebaDB:NF0051020"/>
<evidence type="ECO:0000256" key="14">
    <source>
        <dbReference type="ARBA" id="ARBA00023175"/>
    </source>
</evidence>
<keyword evidence="14" id="KW-0505">Motor protein</keyword>
<dbReference type="VEuPathDB" id="AmoebaDB:FDP41_009654"/>
<dbReference type="Gene3D" id="1.20.140.100">
    <property type="entry name" value="Dynein heavy chain, N-terminal domain 2"/>
    <property type="match status" value="1"/>
</dbReference>
<comment type="similarity">
    <text evidence="3">Belongs to the dynein heavy chain family.</text>
</comment>
<dbReference type="Pfam" id="PF08385">
    <property type="entry name" value="DHC_N1"/>
    <property type="match status" value="2"/>
</dbReference>
<dbReference type="Gene3D" id="1.20.920.20">
    <property type="match status" value="1"/>
</dbReference>
<dbReference type="InterPro" id="IPR035706">
    <property type="entry name" value="AAA_9"/>
</dbReference>
<dbReference type="Pfam" id="PF18198">
    <property type="entry name" value="AAA_lid_11"/>
    <property type="match status" value="1"/>
</dbReference>
<dbReference type="VEuPathDB" id="AmoebaDB:NF0051000"/>
<dbReference type="Gene3D" id="6.10.140.1060">
    <property type="match status" value="1"/>
</dbReference>
<evidence type="ECO:0000256" key="1">
    <source>
        <dbReference type="ARBA" id="ARBA00004138"/>
    </source>
</evidence>
<dbReference type="InterPro" id="IPR013594">
    <property type="entry name" value="Dynein_heavy_tail"/>
</dbReference>
<dbReference type="Gene3D" id="1.20.58.1120">
    <property type="match status" value="1"/>
</dbReference>
<dbReference type="EMBL" id="VFQX01000072">
    <property type="protein sequence ID" value="KAF0971958.1"/>
    <property type="molecule type" value="Genomic_DNA"/>
</dbReference>
<comment type="subcellular location">
    <subcellularLocation>
        <location evidence="1">Cell projection</location>
        <location evidence="1">Cilium</location>
    </subcellularLocation>
    <subcellularLocation>
        <location evidence="2">Cytoplasm</location>
        <location evidence="2">Cytoskeleton</location>
    </subcellularLocation>
</comment>
<keyword evidence="6" id="KW-0963">Cytoplasm</keyword>
<dbReference type="Pfam" id="PF12775">
    <property type="entry name" value="AAA_7"/>
    <property type="match status" value="1"/>
</dbReference>
<dbReference type="Gene3D" id="1.10.8.1220">
    <property type="match status" value="1"/>
</dbReference>
<dbReference type="FunFam" id="3.40.50.300:FF:000071">
    <property type="entry name" value="Cytoplasmic dynein heavy chain 1"/>
    <property type="match status" value="1"/>
</dbReference>
<dbReference type="Gene3D" id="3.40.50.300">
    <property type="entry name" value="P-loop containing nucleotide triphosphate hydrolases"/>
    <property type="match status" value="5"/>
</dbReference>
<dbReference type="Gene3D" id="1.10.472.130">
    <property type="match status" value="1"/>
</dbReference>
<evidence type="ECO:0000259" key="18">
    <source>
        <dbReference type="SMART" id="SM00382"/>
    </source>
</evidence>
<name>A0A6A5BDF5_NAEFO</name>
<dbReference type="GO" id="GO:0005874">
    <property type="term" value="C:microtubule"/>
    <property type="evidence" value="ECO:0007669"/>
    <property type="project" value="UniProtKB-KW"/>
</dbReference>
<dbReference type="Gene3D" id="3.20.180.20">
    <property type="entry name" value="Dynein heavy chain, N-terminal domain 2"/>
    <property type="match status" value="1"/>
</dbReference>
<evidence type="ECO:0000256" key="12">
    <source>
        <dbReference type="ARBA" id="ARBA00023054"/>
    </source>
</evidence>
<dbReference type="InterPro" id="IPR003593">
    <property type="entry name" value="AAA+_ATPase"/>
</dbReference>
<dbReference type="Pfam" id="PF12774">
    <property type="entry name" value="AAA_6"/>
    <property type="match status" value="1"/>
</dbReference>
<protein>
    <recommendedName>
        <fullName evidence="5">Dynein heavy chain, cytoplasmic</fullName>
    </recommendedName>
</protein>
<dbReference type="InterPro" id="IPR026983">
    <property type="entry name" value="DHC"/>
</dbReference>
<dbReference type="CDD" id="cd00009">
    <property type="entry name" value="AAA"/>
    <property type="match status" value="1"/>
</dbReference>
<dbReference type="VEuPathDB" id="AmoebaDB:NF0051010"/>
<keyword evidence="12 17" id="KW-0175">Coiled coil</keyword>
<evidence type="ECO:0000256" key="11">
    <source>
        <dbReference type="ARBA" id="ARBA00023017"/>
    </source>
</evidence>
<keyword evidence="15" id="KW-0206">Cytoskeleton</keyword>
<evidence type="ECO:0000256" key="4">
    <source>
        <dbReference type="ARBA" id="ARBA00011655"/>
    </source>
</evidence>